<dbReference type="Pfam" id="PF19493">
    <property type="entry name" value="Trypco1"/>
    <property type="match status" value="1"/>
</dbReference>
<reference evidence="2" key="1">
    <citation type="submission" date="2021-04" db="EMBL/GenBank/DDBJ databases">
        <title>Genome based classification of Actinospica acidithermotolerans sp. nov., an actinobacterium isolated from an Indonesian hot spring.</title>
        <authorList>
            <person name="Kusuma A.B."/>
            <person name="Putra K.E."/>
            <person name="Nafisah S."/>
            <person name="Loh J."/>
            <person name="Nouioui I."/>
            <person name="Goodfellow M."/>
        </authorList>
    </citation>
    <scope>NUCLEOTIDE SEQUENCE</scope>
    <source>
        <strain evidence="2">MGRD01-02</strain>
    </source>
</reference>
<dbReference type="NCBIfam" id="NF041216">
    <property type="entry name" value="CU044_2847_fam"/>
    <property type="match status" value="1"/>
</dbReference>
<feature type="domain" description="Trypsin-co-occurring" evidence="1">
    <location>
        <begin position="10"/>
        <end position="104"/>
    </location>
</feature>
<evidence type="ECO:0000313" key="2">
    <source>
        <dbReference type="EMBL" id="MBR7826639.1"/>
    </source>
</evidence>
<dbReference type="EMBL" id="JAGSOH010000020">
    <property type="protein sequence ID" value="MBR7826639.1"/>
    <property type="molecule type" value="Genomic_DNA"/>
</dbReference>
<protein>
    <recommendedName>
        <fullName evidence="1">Trypsin-co-occurring domain-containing protein</fullName>
    </recommendedName>
</protein>
<dbReference type="InterPro" id="IPR045794">
    <property type="entry name" value="Trypco1"/>
</dbReference>
<dbReference type="AlphaFoldDB" id="A0A941EF89"/>
<dbReference type="RefSeq" id="WP_212517788.1">
    <property type="nucleotide sequence ID" value="NZ_JAGSOH010000020.1"/>
</dbReference>
<proteinExistence type="predicted"/>
<dbReference type="Proteomes" id="UP000676325">
    <property type="component" value="Unassembled WGS sequence"/>
</dbReference>
<comment type="caution">
    <text evidence="2">The sequence shown here is derived from an EMBL/GenBank/DDBJ whole genome shotgun (WGS) entry which is preliminary data.</text>
</comment>
<sequence>MLEVATLAEVEVRVETVLLDNAGQRQIGAKTRTTALLKERREDIEAAVAEASAVLKDSAARLQDGDGWRVASVEAKFGITLGAEAGVILSKASAEASFEVTITVERG</sequence>
<evidence type="ECO:0000313" key="3">
    <source>
        <dbReference type="Proteomes" id="UP000676325"/>
    </source>
</evidence>
<accession>A0A941EF89</accession>
<evidence type="ECO:0000259" key="1">
    <source>
        <dbReference type="Pfam" id="PF19493"/>
    </source>
</evidence>
<keyword evidence="3" id="KW-1185">Reference proteome</keyword>
<organism evidence="2 3">
    <name type="scientific">Actinospica acidithermotolerans</name>
    <dbReference type="NCBI Taxonomy" id="2828514"/>
    <lineage>
        <taxon>Bacteria</taxon>
        <taxon>Bacillati</taxon>
        <taxon>Actinomycetota</taxon>
        <taxon>Actinomycetes</taxon>
        <taxon>Catenulisporales</taxon>
        <taxon>Actinospicaceae</taxon>
        <taxon>Actinospica</taxon>
    </lineage>
</organism>
<name>A0A941EF89_9ACTN</name>
<gene>
    <name evidence="2" type="ORF">KDK95_10010</name>
</gene>